<accession>D6W4Q9</accession>
<dbReference type="AlphaFoldDB" id="D6W4Q9"/>
<reference evidence="2" key="1">
    <citation type="submission" date="2010-06" db="EMBL/GenBank/DDBJ databases">
        <authorList>
            <person name="Carlson J."/>
            <person name="Booth B."/>
            <person name="Frise E."/>
            <person name="Sandler J."/>
            <person name="Wan K."/>
            <person name="Yu C."/>
            <person name="Celniker S."/>
        </authorList>
    </citation>
    <scope>NUCLEOTIDE SEQUENCE</scope>
</reference>
<name>D6W4Q9_DROME</name>
<protein>
    <submittedName>
        <fullName evidence="2">MIP22856p</fullName>
    </submittedName>
</protein>
<feature type="transmembrane region" description="Helical" evidence="1">
    <location>
        <begin position="12"/>
        <end position="31"/>
    </location>
</feature>
<evidence type="ECO:0000313" key="2">
    <source>
        <dbReference type="EMBL" id="ADI33986.1"/>
    </source>
</evidence>
<organism evidence="2">
    <name type="scientific">Drosophila melanogaster</name>
    <name type="common">Fruit fly</name>
    <dbReference type="NCBI Taxonomy" id="7227"/>
    <lineage>
        <taxon>Eukaryota</taxon>
        <taxon>Metazoa</taxon>
        <taxon>Ecdysozoa</taxon>
        <taxon>Arthropoda</taxon>
        <taxon>Hexapoda</taxon>
        <taxon>Insecta</taxon>
        <taxon>Pterygota</taxon>
        <taxon>Neoptera</taxon>
        <taxon>Endopterygota</taxon>
        <taxon>Diptera</taxon>
        <taxon>Brachycera</taxon>
        <taxon>Muscomorpha</taxon>
        <taxon>Ephydroidea</taxon>
        <taxon>Drosophilidae</taxon>
        <taxon>Drosophila</taxon>
        <taxon>Sophophora</taxon>
    </lineage>
</organism>
<feature type="transmembrane region" description="Helical" evidence="1">
    <location>
        <begin position="93"/>
        <end position="114"/>
    </location>
</feature>
<evidence type="ECO:0000256" key="1">
    <source>
        <dbReference type="SAM" id="Phobius"/>
    </source>
</evidence>
<proteinExistence type="evidence at transcript level"/>
<gene>
    <name evidence="2" type="primary">CG16721-RA</name>
</gene>
<dbReference type="EMBL" id="BT124959">
    <property type="protein sequence ID" value="ADI33986.1"/>
    <property type="molecule type" value="mRNA"/>
</dbReference>
<keyword evidence="1" id="KW-1133">Transmembrane helix</keyword>
<feature type="transmembrane region" description="Helical" evidence="1">
    <location>
        <begin position="63"/>
        <end position="87"/>
    </location>
</feature>
<keyword evidence="1" id="KW-0812">Transmembrane</keyword>
<keyword evidence="1" id="KW-0472">Membrane</keyword>
<sequence length="182" mass="20629">MTVGVWTDRCGVLTIIAVVVFAEFAAFRGNLPRKVRWRAWKDNGESTGRITVKRLRCSRLQHVQIFACNMPAALFLSLEIYVIQLYASDPTGFFCRGICIWSTHFYLVVTGACVKFSTQVSRHMGKQLRNAESLLLHTEDAIRHSGCPNIMQISARSVVRLQVCLSVVYWYLVLPKTVDKST</sequence>